<evidence type="ECO:0000313" key="9">
    <source>
        <dbReference type="Proteomes" id="UP000799437"/>
    </source>
</evidence>
<evidence type="ECO:0000256" key="6">
    <source>
        <dbReference type="SAM" id="Phobius"/>
    </source>
</evidence>
<gene>
    <name evidence="8" type="ORF">EJ05DRAFT_498604</name>
</gene>
<feature type="transmembrane region" description="Helical" evidence="6">
    <location>
        <begin position="41"/>
        <end position="64"/>
    </location>
</feature>
<keyword evidence="3 6" id="KW-1133">Transmembrane helix</keyword>
<feature type="transmembrane region" description="Helical" evidence="6">
    <location>
        <begin position="84"/>
        <end position="106"/>
    </location>
</feature>
<evidence type="ECO:0000313" key="8">
    <source>
        <dbReference type="EMBL" id="KAF2760651.1"/>
    </source>
</evidence>
<proteinExistence type="inferred from homology"/>
<evidence type="ECO:0000259" key="7">
    <source>
        <dbReference type="Pfam" id="PF20684"/>
    </source>
</evidence>
<dbReference type="AlphaFoldDB" id="A0A6A6WHM4"/>
<evidence type="ECO:0000256" key="4">
    <source>
        <dbReference type="ARBA" id="ARBA00023136"/>
    </source>
</evidence>
<dbReference type="InterPro" id="IPR049326">
    <property type="entry name" value="Rhodopsin_dom_fungi"/>
</dbReference>
<dbReference type="GO" id="GO:0016020">
    <property type="term" value="C:membrane"/>
    <property type="evidence" value="ECO:0007669"/>
    <property type="project" value="UniProtKB-SubCell"/>
</dbReference>
<comment type="similarity">
    <text evidence="5">Belongs to the SAT4 family.</text>
</comment>
<dbReference type="EMBL" id="ML996568">
    <property type="protein sequence ID" value="KAF2760651.1"/>
    <property type="molecule type" value="Genomic_DNA"/>
</dbReference>
<accession>A0A6A6WHM4</accession>
<sequence length="334" mass="37350">MSDPDDKTVVIASIALTAVSFVFISLRLYTRFFVARDAGVAEAFIAIAMGSNVSMCVLIVKVSILSFENDRTYNLDRTRILKLLWAGIISYNLGVGTVKISILLQYLRIFATTSFRIISWLILVITSTFIFWSVFSTIFNCHPITDFWREVPPAGACLNTSEVWLANSIVNLALNLTILILPITDFFRMRTLKRQKALLMLLFGLGLSIIIISAVRLHYTLSTTRATLNTNTTLPLTSTLELSLGIILSSTLSLRSLTIRFFPDLFGPPSCPSPVPSHISNYLSHFPGRHDRESHYYHHNPHYYNDSLSELARPPGRDVELLAEAKITACATAE</sequence>
<comment type="subcellular location">
    <subcellularLocation>
        <location evidence="1">Membrane</location>
        <topology evidence="1">Multi-pass membrane protein</topology>
    </subcellularLocation>
</comment>
<evidence type="ECO:0000256" key="2">
    <source>
        <dbReference type="ARBA" id="ARBA00022692"/>
    </source>
</evidence>
<keyword evidence="4 6" id="KW-0472">Membrane</keyword>
<organism evidence="8 9">
    <name type="scientific">Pseudovirgaria hyperparasitica</name>
    <dbReference type="NCBI Taxonomy" id="470096"/>
    <lineage>
        <taxon>Eukaryota</taxon>
        <taxon>Fungi</taxon>
        <taxon>Dikarya</taxon>
        <taxon>Ascomycota</taxon>
        <taxon>Pezizomycotina</taxon>
        <taxon>Dothideomycetes</taxon>
        <taxon>Dothideomycetes incertae sedis</taxon>
        <taxon>Acrospermales</taxon>
        <taxon>Acrospermaceae</taxon>
        <taxon>Pseudovirgaria</taxon>
    </lineage>
</organism>
<dbReference type="InterPro" id="IPR052337">
    <property type="entry name" value="SAT4-like"/>
</dbReference>
<name>A0A6A6WHM4_9PEZI</name>
<evidence type="ECO:0000256" key="1">
    <source>
        <dbReference type="ARBA" id="ARBA00004141"/>
    </source>
</evidence>
<evidence type="ECO:0000256" key="5">
    <source>
        <dbReference type="ARBA" id="ARBA00038359"/>
    </source>
</evidence>
<protein>
    <recommendedName>
        <fullName evidence="7">Rhodopsin domain-containing protein</fullName>
    </recommendedName>
</protein>
<keyword evidence="2 6" id="KW-0812">Transmembrane</keyword>
<dbReference type="RefSeq" id="XP_033603102.1">
    <property type="nucleotide sequence ID" value="XM_033746709.1"/>
</dbReference>
<dbReference type="OrthoDB" id="444631at2759"/>
<dbReference type="PANTHER" id="PTHR33048">
    <property type="entry name" value="PTH11-LIKE INTEGRAL MEMBRANE PROTEIN (AFU_ORTHOLOGUE AFUA_5G11245)"/>
    <property type="match status" value="1"/>
</dbReference>
<dbReference type="Proteomes" id="UP000799437">
    <property type="component" value="Unassembled WGS sequence"/>
</dbReference>
<keyword evidence="9" id="KW-1185">Reference proteome</keyword>
<dbReference type="Pfam" id="PF20684">
    <property type="entry name" value="Fung_rhodopsin"/>
    <property type="match status" value="1"/>
</dbReference>
<feature type="transmembrane region" description="Helical" evidence="6">
    <location>
        <begin position="199"/>
        <end position="219"/>
    </location>
</feature>
<dbReference type="PANTHER" id="PTHR33048:SF47">
    <property type="entry name" value="INTEGRAL MEMBRANE PROTEIN-RELATED"/>
    <property type="match status" value="1"/>
</dbReference>
<feature type="transmembrane region" description="Helical" evidence="6">
    <location>
        <begin position="12"/>
        <end position="29"/>
    </location>
</feature>
<feature type="transmembrane region" description="Helical" evidence="6">
    <location>
        <begin position="118"/>
        <end position="139"/>
    </location>
</feature>
<evidence type="ECO:0000256" key="3">
    <source>
        <dbReference type="ARBA" id="ARBA00022989"/>
    </source>
</evidence>
<dbReference type="GeneID" id="54487763"/>
<reference evidence="8" key="1">
    <citation type="journal article" date="2020" name="Stud. Mycol.">
        <title>101 Dothideomycetes genomes: a test case for predicting lifestyles and emergence of pathogens.</title>
        <authorList>
            <person name="Haridas S."/>
            <person name="Albert R."/>
            <person name="Binder M."/>
            <person name="Bloem J."/>
            <person name="Labutti K."/>
            <person name="Salamov A."/>
            <person name="Andreopoulos B."/>
            <person name="Baker S."/>
            <person name="Barry K."/>
            <person name="Bills G."/>
            <person name="Bluhm B."/>
            <person name="Cannon C."/>
            <person name="Castanera R."/>
            <person name="Culley D."/>
            <person name="Daum C."/>
            <person name="Ezra D."/>
            <person name="Gonzalez J."/>
            <person name="Henrissat B."/>
            <person name="Kuo A."/>
            <person name="Liang C."/>
            <person name="Lipzen A."/>
            <person name="Lutzoni F."/>
            <person name="Magnuson J."/>
            <person name="Mondo S."/>
            <person name="Nolan M."/>
            <person name="Ohm R."/>
            <person name="Pangilinan J."/>
            <person name="Park H.-J."/>
            <person name="Ramirez L."/>
            <person name="Alfaro M."/>
            <person name="Sun H."/>
            <person name="Tritt A."/>
            <person name="Yoshinaga Y."/>
            <person name="Zwiers L.-H."/>
            <person name="Turgeon B."/>
            <person name="Goodwin S."/>
            <person name="Spatafora J."/>
            <person name="Crous P."/>
            <person name="Grigoriev I."/>
        </authorList>
    </citation>
    <scope>NUCLEOTIDE SEQUENCE</scope>
    <source>
        <strain evidence="8">CBS 121739</strain>
    </source>
</reference>
<feature type="domain" description="Rhodopsin" evidence="7">
    <location>
        <begin position="26"/>
        <end position="258"/>
    </location>
</feature>